<sequence length="72" mass="7613">MVLGSDFVPSECEPSCAPPVSVPPTALDMENRRRLLASGGRIQPAKLDKCPRVATMVCRSAAGGPLFPFLVT</sequence>
<dbReference type="InParanoid" id="G3IQ24"/>
<dbReference type="EMBL" id="JH022991">
    <property type="protein sequence ID" value="EGV91248.1"/>
    <property type="molecule type" value="Genomic_DNA"/>
</dbReference>
<gene>
    <name evidence="1" type="ORF">I79_026112</name>
</gene>
<organism evidence="1 2">
    <name type="scientific">Cricetulus griseus</name>
    <name type="common">Chinese hamster</name>
    <name type="synonym">Cricetulus barabensis griseus</name>
    <dbReference type="NCBI Taxonomy" id="10029"/>
    <lineage>
        <taxon>Eukaryota</taxon>
        <taxon>Metazoa</taxon>
        <taxon>Chordata</taxon>
        <taxon>Craniata</taxon>
        <taxon>Vertebrata</taxon>
        <taxon>Euteleostomi</taxon>
        <taxon>Mammalia</taxon>
        <taxon>Eutheria</taxon>
        <taxon>Euarchontoglires</taxon>
        <taxon>Glires</taxon>
        <taxon>Rodentia</taxon>
        <taxon>Myomorpha</taxon>
        <taxon>Muroidea</taxon>
        <taxon>Cricetidae</taxon>
        <taxon>Cricetinae</taxon>
        <taxon>Cricetulus</taxon>
    </lineage>
</organism>
<evidence type="ECO:0000313" key="2">
    <source>
        <dbReference type="Proteomes" id="UP000001075"/>
    </source>
</evidence>
<dbReference type="AlphaFoldDB" id="G3IQ24"/>
<accession>G3IQ24</accession>
<name>G3IQ24_CRIGR</name>
<protein>
    <submittedName>
        <fullName evidence="1">Uncharacterized protein</fullName>
    </submittedName>
</protein>
<dbReference type="Proteomes" id="UP000001075">
    <property type="component" value="Unassembled WGS sequence"/>
</dbReference>
<reference evidence="2" key="1">
    <citation type="journal article" date="2011" name="Nat. Biotechnol.">
        <title>The genomic sequence of the Chinese hamster ovary (CHO)-K1 cell line.</title>
        <authorList>
            <person name="Xu X."/>
            <person name="Nagarajan H."/>
            <person name="Lewis N.E."/>
            <person name="Pan S."/>
            <person name="Cai Z."/>
            <person name="Liu X."/>
            <person name="Chen W."/>
            <person name="Xie M."/>
            <person name="Wang W."/>
            <person name="Hammond S."/>
            <person name="Andersen M.R."/>
            <person name="Neff N."/>
            <person name="Passarelli B."/>
            <person name="Koh W."/>
            <person name="Fan H.C."/>
            <person name="Wang J."/>
            <person name="Gui Y."/>
            <person name="Lee K.H."/>
            <person name="Betenbaugh M.J."/>
            <person name="Quake S.R."/>
            <person name="Famili I."/>
            <person name="Palsson B.O."/>
            <person name="Wang J."/>
        </authorList>
    </citation>
    <scope>NUCLEOTIDE SEQUENCE [LARGE SCALE GENOMIC DNA]</scope>
    <source>
        <strain evidence="2">CHO K1 cell line</strain>
    </source>
</reference>
<evidence type="ECO:0000313" key="1">
    <source>
        <dbReference type="EMBL" id="EGV91248.1"/>
    </source>
</evidence>
<proteinExistence type="predicted"/>